<dbReference type="EMBL" id="VUMG01000003">
    <property type="protein sequence ID" value="MSS45957.1"/>
    <property type="molecule type" value="Genomic_DNA"/>
</dbReference>
<evidence type="ECO:0000256" key="2">
    <source>
        <dbReference type="SAM" id="Phobius"/>
    </source>
</evidence>
<dbReference type="Proteomes" id="UP000466104">
    <property type="component" value="Unassembled WGS sequence"/>
</dbReference>
<keyword evidence="4" id="KW-1185">Reference proteome</keyword>
<name>A0A7K0J7M2_9ACTN</name>
<accession>A0A7K0J7M2</accession>
<evidence type="ECO:0000256" key="1">
    <source>
        <dbReference type="SAM" id="MobiDB-lite"/>
    </source>
</evidence>
<evidence type="ECO:0000313" key="3">
    <source>
        <dbReference type="EMBL" id="MSS45957.1"/>
    </source>
</evidence>
<reference evidence="3 4" key="1">
    <citation type="submission" date="2019-08" db="EMBL/GenBank/DDBJ databases">
        <title>In-depth cultivation of the pig gut microbiome towards novel bacterial diversity and tailored functional studies.</title>
        <authorList>
            <person name="Wylensek D."/>
            <person name="Hitch T.C.A."/>
            <person name="Clavel T."/>
        </authorList>
    </citation>
    <scope>NUCLEOTIDE SEQUENCE [LARGE SCALE GENOMIC DNA]</scope>
    <source>
        <strain evidence="3 4">WCA-380-WT-3A</strain>
    </source>
</reference>
<dbReference type="RefSeq" id="WP_326833468.1">
    <property type="nucleotide sequence ID" value="NZ_VUMG01000003.1"/>
</dbReference>
<protein>
    <submittedName>
        <fullName evidence="3">Uncharacterized protein</fullName>
    </submittedName>
</protein>
<feature type="region of interest" description="Disordered" evidence="1">
    <location>
        <begin position="191"/>
        <end position="227"/>
    </location>
</feature>
<evidence type="ECO:0000313" key="4">
    <source>
        <dbReference type="Proteomes" id="UP000466104"/>
    </source>
</evidence>
<feature type="compositionally biased region" description="Low complexity" evidence="1">
    <location>
        <begin position="191"/>
        <end position="201"/>
    </location>
</feature>
<gene>
    <name evidence="3" type="ORF">FYJ43_07885</name>
</gene>
<keyword evidence="2" id="KW-1133">Transmembrane helix</keyword>
<feature type="transmembrane region" description="Helical" evidence="2">
    <location>
        <begin position="12"/>
        <end position="32"/>
    </location>
</feature>
<feature type="transmembrane region" description="Helical" evidence="2">
    <location>
        <begin position="52"/>
        <end position="72"/>
    </location>
</feature>
<feature type="transmembrane region" description="Helical" evidence="2">
    <location>
        <begin position="111"/>
        <end position="136"/>
    </location>
</feature>
<dbReference type="AlphaFoldDB" id="A0A7K0J7M2"/>
<feature type="transmembrane region" description="Helical" evidence="2">
    <location>
        <begin position="84"/>
        <end position="105"/>
    </location>
</feature>
<keyword evidence="2" id="KW-0472">Membrane</keyword>
<sequence length="227" mass="23376">MRDAREIREPLAWTVIVVSIGFLAAFVVHVIVMLTHDHSGLFEMARSLSGTSLGIGMILLLLAAVLVCRFIRPVTPHAELLGRVSALIVAISAGCDLILALLSPIHGPGGAFGAILGIFGDLLAIAVKVLAAWVLLALTKPEAVSTNDVDDSGNEPEAAHDDVQLLSGDQAEVPDDGVSWPEGVGAVWTRAGDAASGAGASPWDHNDAGSSWTSDSSGAGSQQTSQA</sequence>
<feature type="compositionally biased region" description="Low complexity" evidence="1">
    <location>
        <begin position="208"/>
        <end position="227"/>
    </location>
</feature>
<organism evidence="3 4">
    <name type="scientific">Cutibacterium porci</name>
    <dbReference type="NCBI Taxonomy" id="2605781"/>
    <lineage>
        <taxon>Bacteria</taxon>
        <taxon>Bacillati</taxon>
        <taxon>Actinomycetota</taxon>
        <taxon>Actinomycetes</taxon>
        <taxon>Propionibacteriales</taxon>
        <taxon>Propionibacteriaceae</taxon>
        <taxon>Cutibacterium</taxon>
    </lineage>
</organism>
<proteinExistence type="predicted"/>
<keyword evidence="2" id="KW-0812">Transmembrane</keyword>
<comment type="caution">
    <text evidence="3">The sequence shown here is derived from an EMBL/GenBank/DDBJ whole genome shotgun (WGS) entry which is preliminary data.</text>
</comment>